<sequence>MPSTLIVFYSYTGTSRRVAQLLAAQQGWPVGEVVEERPRSGAVGTWRCLLDSLLGREPPIRYEGPEPGGFDQVVLVAPVWLYQLAGPMRSFVTHHSLRLRRYAVATTMNASGADNAGAEIERLLRQAPLLTAVFRARSVEDGSCADALQAFGDVLAGKPAAAPVRPMEYSPGTA</sequence>
<dbReference type="EMBL" id="JAEDAO010000001">
    <property type="protein sequence ID" value="MBK0392533.1"/>
    <property type="molecule type" value="Genomic_DNA"/>
</dbReference>
<dbReference type="RefSeq" id="WP_200787462.1">
    <property type="nucleotide sequence ID" value="NZ_JAEDAO010000001.1"/>
</dbReference>
<name>A0A934Q004_9BURK</name>
<comment type="caution">
    <text evidence="1">The sequence shown here is derived from an EMBL/GenBank/DDBJ whole genome shotgun (WGS) entry which is preliminary data.</text>
</comment>
<dbReference type="Proteomes" id="UP000617041">
    <property type="component" value="Unassembled WGS sequence"/>
</dbReference>
<protein>
    <submittedName>
        <fullName evidence="1">Flavodoxin</fullName>
    </submittedName>
</protein>
<gene>
    <name evidence="1" type="ORF">I8E28_08010</name>
</gene>
<dbReference type="PANTHER" id="PTHR39201">
    <property type="entry name" value="EXPORTED PROTEIN-RELATED"/>
    <property type="match status" value="1"/>
</dbReference>
<dbReference type="PANTHER" id="PTHR39201:SF1">
    <property type="entry name" value="FLAVODOXIN-LIKE DOMAIN-CONTAINING PROTEIN"/>
    <property type="match status" value="1"/>
</dbReference>
<evidence type="ECO:0000313" key="1">
    <source>
        <dbReference type="EMBL" id="MBK0392533.1"/>
    </source>
</evidence>
<dbReference type="AlphaFoldDB" id="A0A934Q004"/>
<organism evidence="1 2">
    <name type="scientific">Ramlibacter algicola</name>
    <dbReference type="NCBI Taxonomy" id="2795217"/>
    <lineage>
        <taxon>Bacteria</taxon>
        <taxon>Pseudomonadati</taxon>
        <taxon>Pseudomonadota</taxon>
        <taxon>Betaproteobacteria</taxon>
        <taxon>Burkholderiales</taxon>
        <taxon>Comamonadaceae</taxon>
        <taxon>Ramlibacter</taxon>
    </lineage>
</organism>
<dbReference type="InterPro" id="IPR029039">
    <property type="entry name" value="Flavoprotein-like_sf"/>
</dbReference>
<evidence type="ECO:0000313" key="2">
    <source>
        <dbReference type="Proteomes" id="UP000617041"/>
    </source>
</evidence>
<dbReference type="SUPFAM" id="SSF52218">
    <property type="entry name" value="Flavoproteins"/>
    <property type="match status" value="1"/>
</dbReference>
<keyword evidence="2" id="KW-1185">Reference proteome</keyword>
<proteinExistence type="predicted"/>
<accession>A0A934Q004</accession>
<reference evidence="1" key="1">
    <citation type="submission" date="2020-12" db="EMBL/GenBank/DDBJ databases">
        <title>Ramlibacter sp. nov., isolated from a freshwater alga, Cryptomonas.</title>
        <authorList>
            <person name="Kim H.M."/>
            <person name="Jeon C.O."/>
        </authorList>
    </citation>
    <scope>NUCLEOTIDE SEQUENCE</scope>
    <source>
        <strain evidence="1">CrO1</strain>
    </source>
</reference>
<dbReference type="Gene3D" id="3.40.50.360">
    <property type="match status" value="1"/>
</dbReference>